<dbReference type="Gene3D" id="3.40.50.300">
    <property type="entry name" value="P-loop containing nucleotide triphosphate hydrolases"/>
    <property type="match status" value="1"/>
</dbReference>
<proteinExistence type="predicted"/>
<gene>
    <name evidence="2" type="ORF">ULMA_02500</name>
</gene>
<dbReference type="SUPFAM" id="SSF52540">
    <property type="entry name" value="P-loop containing nucleoside triphosphate hydrolases"/>
    <property type="match status" value="1"/>
</dbReference>
<dbReference type="AlphaFoldDB" id="A0A5J4IV82"/>
<reference evidence="2 3" key="1">
    <citation type="submission" date="2019-08" db="EMBL/GenBank/DDBJ databases">
        <title>Draft genome sequence of Ulvibacter marinus type strain NBRC 109484.</title>
        <authorList>
            <person name="Kawano K."/>
            <person name="Ushijima N."/>
            <person name="Kihara M."/>
            <person name="Itoh H."/>
        </authorList>
    </citation>
    <scope>NUCLEOTIDE SEQUENCE [LARGE SCALE GENOMIC DNA]</scope>
    <source>
        <strain evidence="2 3">NBRC 109484</strain>
    </source>
</reference>
<dbReference type="EMBL" id="BKCG01000001">
    <property type="protein sequence ID" value="GER58142.1"/>
    <property type="molecule type" value="Genomic_DNA"/>
</dbReference>
<keyword evidence="3" id="KW-1185">Reference proteome</keyword>
<dbReference type="InterPro" id="IPR027417">
    <property type="entry name" value="P-loop_NTPase"/>
</dbReference>
<comment type="caution">
    <text evidence="2">The sequence shown here is derived from an EMBL/GenBank/DDBJ whole genome shotgun (WGS) entry which is preliminary data.</text>
</comment>
<dbReference type="RefSeq" id="WP_151672234.1">
    <property type="nucleotide sequence ID" value="NZ_BKCG01000001.1"/>
</dbReference>
<evidence type="ECO:0000313" key="3">
    <source>
        <dbReference type="Proteomes" id="UP000326509"/>
    </source>
</evidence>
<dbReference type="GO" id="GO:0005524">
    <property type="term" value="F:ATP binding"/>
    <property type="evidence" value="ECO:0007669"/>
    <property type="project" value="InterPro"/>
</dbReference>
<feature type="domain" description="Helicase/UvrB N-terminal" evidence="1">
    <location>
        <begin position="51"/>
        <end position="203"/>
    </location>
</feature>
<evidence type="ECO:0000313" key="2">
    <source>
        <dbReference type="EMBL" id="GER58142.1"/>
    </source>
</evidence>
<dbReference type="Pfam" id="PF04851">
    <property type="entry name" value="ResIII"/>
    <property type="match status" value="1"/>
</dbReference>
<name>A0A5J4IV82_9FLAO</name>
<dbReference type="Proteomes" id="UP000326509">
    <property type="component" value="Unassembled WGS sequence"/>
</dbReference>
<dbReference type="GO" id="GO:0003677">
    <property type="term" value="F:DNA binding"/>
    <property type="evidence" value="ECO:0007669"/>
    <property type="project" value="InterPro"/>
</dbReference>
<dbReference type="GO" id="GO:0016787">
    <property type="term" value="F:hydrolase activity"/>
    <property type="evidence" value="ECO:0007669"/>
    <property type="project" value="InterPro"/>
</dbReference>
<accession>A0A5J4IV82</accession>
<dbReference type="OrthoDB" id="642699at2"/>
<protein>
    <recommendedName>
        <fullName evidence="1">Helicase/UvrB N-terminal domain-containing protein</fullName>
    </recommendedName>
</protein>
<organism evidence="2 3">
    <name type="scientific">Patiriisocius marinus</name>
    <dbReference type="NCBI Taxonomy" id="1397112"/>
    <lineage>
        <taxon>Bacteria</taxon>
        <taxon>Pseudomonadati</taxon>
        <taxon>Bacteroidota</taxon>
        <taxon>Flavobacteriia</taxon>
        <taxon>Flavobacteriales</taxon>
        <taxon>Flavobacteriaceae</taxon>
        <taxon>Patiriisocius</taxon>
    </lineage>
</organism>
<sequence length="815" mass="94634">MTPKIIESDIIYKKIPANDFDIGFNVKSKEILPDENGFVSKQVSNHFIDNKDNFNKSETVLLNFGVGQGKSTTLNSLVNSYLSENYLAIILVPFKSLIDKYYNEFDNLGDNRFNYRMFEEEDFSSADIKLSVMKDLHILSVNAFLRNPGDNYVAQSYLKQEFLNSLYKRCKEENKKVVLFIDEIHASIHNFQRDKIFHLLKWSDVIHKSFIASATFTETSIQVSKYISLLTQKNILILRGERFKSKQRRAEVKLLLSNISYFANNISSLDKLIPIIKNGLEQGEKVNILSYSKNLANKIWKDYKEFYNDFNVELKLCTSETNYEFNEEHQAHVGTNFSTGVNINGGIFIILLPPHNMIEGLGSYGVFTGGYIALIQSIARMRIKGVIYICSSIPTKLIEGDYLENIKPFSSEYTTIKNYNLSQQAYFIKDYYNKLKEEHKKPIEFINSIKDSSEKIRNYEYLHHLGIELNYPTYEEFLLKHGDKLLYTKHYSYGKKILPYLFWALFNDQFQNAKLTEVIVEECKDLEFNDDNIIDVIYQTLSAEYNAASPFGNTLSGLVLHNTENEILLEFQNVLSSYVLKLNGKKISSKNIKLTRVLLSIIACKLMGNITYLDRNYFNDCIQFSEESKVQGTLINLYREFGRLKNLFVEFTENRKKEIDGDFYIATTLNNKSVLPKPIYTLAKTLILNLNKEDVFVKKRVFGLLRGKNNPSEKQVFSKLCDLFLCVDANVDSQKRINNKRYSKYLGVFNSEYPMNLQFNETRDPRDFIETAIFNEMFEVPVDIPSEILKDNIDDFNYDSEIEELGFNPNELDKR</sequence>
<evidence type="ECO:0000259" key="1">
    <source>
        <dbReference type="Pfam" id="PF04851"/>
    </source>
</evidence>
<dbReference type="InterPro" id="IPR006935">
    <property type="entry name" value="Helicase/UvrB_N"/>
</dbReference>